<dbReference type="Proteomes" id="UP000828390">
    <property type="component" value="Unassembled WGS sequence"/>
</dbReference>
<dbReference type="AlphaFoldDB" id="A0A9D3Y3W5"/>
<sequence>MLIPEPEQPQPHPAGDYLPVITPIPAAAASKKHTNKPYYFATLTEAQKEEVID</sequence>
<reference evidence="1" key="2">
    <citation type="submission" date="2020-11" db="EMBL/GenBank/DDBJ databases">
        <authorList>
            <person name="McCartney M.A."/>
            <person name="Auch B."/>
            <person name="Kono T."/>
            <person name="Mallez S."/>
            <person name="Becker A."/>
            <person name="Gohl D.M."/>
            <person name="Silverstein K.A.T."/>
            <person name="Koren S."/>
            <person name="Bechman K.B."/>
            <person name="Herman A."/>
            <person name="Abrahante J.E."/>
            <person name="Garbe J."/>
        </authorList>
    </citation>
    <scope>NUCLEOTIDE SEQUENCE</scope>
    <source>
        <strain evidence="1">Duluth1</strain>
        <tissue evidence="1">Whole animal</tissue>
    </source>
</reference>
<dbReference type="EMBL" id="JAIWYP010000025">
    <property type="protein sequence ID" value="KAH3692125.1"/>
    <property type="molecule type" value="Genomic_DNA"/>
</dbReference>
<evidence type="ECO:0000313" key="2">
    <source>
        <dbReference type="Proteomes" id="UP000828390"/>
    </source>
</evidence>
<evidence type="ECO:0000313" key="1">
    <source>
        <dbReference type="EMBL" id="KAH3692125.1"/>
    </source>
</evidence>
<protein>
    <submittedName>
        <fullName evidence="1">Uncharacterized protein</fullName>
    </submittedName>
</protein>
<keyword evidence="2" id="KW-1185">Reference proteome</keyword>
<proteinExistence type="predicted"/>
<reference evidence="1" key="1">
    <citation type="journal article" date="2019" name="bioRxiv">
        <title>The Genome of the Zebra Mussel, Dreissena polymorpha: A Resource for Invasive Species Research.</title>
        <authorList>
            <person name="McCartney M.A."/>
            <person name="Auch B."/>
            <person name="Kono T."/>
            <person name="Mallez S."/>
            <person name="Zhang Y."/>
            <person name="Obille A."/>
            <person name="Becker A."/>
            <person name="Abrahante J.E."/>
            <person name="Garbe J."/>
            <person name="Badalamenti J.P."/>
            <person name="Herman A."/>
            <person name="Mangelson H."/>
            <person name="Liachko I."/>
            <person name="Sullivan S."/>
            <person name="Sone E.D."/>
            <person name="Koren S."/>
            <person name="Silverstein K.A.T."/>
            <person name="Beckman K.B."/>
            <person name="Gohl D.M."/>
        </authorList>
    </citation>
    <scope>NUCLEOTIDE SEQUENCE</scope>
    <source>
        <strain evidence="1">Duluth1</strain>
        <tissue evidence="1">Whole animal</tissue>
    </source>
</reference>
<accession>A0A9D3Y3W5</accession>
<comment type="caution">
    <text evidence="1">The sequence shown here is derived from an EMBL/GenBank/DDBJ whole genome shotgun (WGS) entry which is preliminary data.</text>
</comment>
<organism evidence="1 2">
    <name type="scientific">Dreissena polymorpha</name>
    <name type="common">Zebra mussel</name>
    <name type="synonym">Mytilus polymorpha</name>
    <dbReference type="NCBI Taxonomy" id="45954"/>
    <lineage>
        <taxon>Eukaryota</taxon>
        <taxon>Metazoa</taxon>
        <taxon>Spiralia</taxon>
        <taxon>Lophotrochozoa</taxon>
        <taxon>Mollusca</taxon>
        <taxon>Bivalvia</taxon>
        <taxon>Autobranchia</taxon>
        <taxon>Heteroconchia</taxon>
        <taxon>Euheterodonta</taxon>
        <taxon>Imparidentia</taxon>
        <taxon>Neoheterodontei</taxon>
        <taxon>Myida</taxon>
        <taxon>Dreissenoidea</taxon>
        <taxon>Dreissenidae</taxon>
        <taxon>Dreissena</taxon>
    </lineage>
</organism>
<gene>
    <name evidence="1" type="ORF">DPMN_193937</name>
</gene>
<name>A0A9D3Y3W5_DREPO</name>